<proteinExistence type="predicted"/>
<dbReference type="STRING" id="1408163.A0A0F4YSK6"/>
<dbReference type="EMBL" id="LASV01000192">
    <property type="protein sequence ID" value="KKA21257.1"/>
    <property type="molecule type" value="Genomic_DNA"/>
</dbReference>
<organism evidence="1 2">
    <name type="scientific">Rasamsonia emersonii (strain ATCC 16479 / CBS 393.64 / IMI 116815)</name>
    <dbReference type="NCBI Taxonomy" id="1408163"/>
    <lineage>
        <taxon>Eukaryota</taxon>
        <taxon>Fungi</taxon>
        <taxon>Dikarya</taxon>
        <taxon>Ascomycota</taxon>
        <taxon>Pezizomycotina</taxon>
        <taxon>Eurotiomycetes</taxon>
        <taxon>Eurotiomycetidae</taxon>
        <taxon>Eurotiales</taxon>
        <taxon>Trichocomaceae</taxon>
        <taxon>Rasamsonia</taxon>
    </lineage>
</organism>
<sequence>MRYHTSSDPRSRRQDNYGLNHKQLQDLDHWPPNSGYLDYITDNRNQHYWRAYVGQSEAPLLRIKHHMRTIYSGDHDTLHYYIVHKGSGHRQANFIRLWTIVYPPTMDTSVLVVTSNVLEMVMTRAFQSHLPEVLEKYFGGPPDMEGSKYSGVGLNIVPPQSGFTKSDSLIWTFNFRRYILSPESFEAALLEPKRQQC</sequence>
<dbReference type="OrthoDB" id="4227465at2759"/>
<comment type="caution">
    <text evidence="1">The sequence shown here is derived from an EMBL/GenBank/DDBJ whole genome shotgun (WGS) entry which is preliminary data.</text>
</comment>
<evidence type="ECO:0000313" key="2">
    <source>
        <dbReference type="Proteomes" id="UP000053958"/>
    </source>
</evidence>
<dbReference type="AlphaFoldDB" id="A0A0F4YSK6"/>
<protein>
    <submittedName>
        <fullName evidence="1">Uncharacterized protein</fullName>
    </submittedName>
</protein>
<keyword evidence="2" id="KW-1185">Reference proteome</keyword>
<accession>A0A0F4YSK6</accession>
<dbReference type="GeneID" id="25317045"/>
<name>A0A0F4YSK6_RASE3</name>
<dbReference type="Proteomes" id="UP000053958">
    <property type="component" value="Unassembled WGS sequence"/>
</dbReference>
<reference evidence="1 2" key="1">
    <citation type="submission" date="2015-04" db="EMBL/GenBank/DDBJ databases">
        <authorList>
            <person name="Heijne W.H."/>
            <person name="Fedorova N.D."/>
            <person name="Nierman W.C."/>
            <person name="Vollebregt A.W."/>
            <person name="Zhao Z."/>
            <person name="Wu L."/>
            <person name="Kumar M."/>
            <person name="Stam H."/>
            <person name="van den Berg M.A."/>
            <person name="Pel H.J."/>
        </authorList>
    </citation>
    <scope>NUCLEOTIDE SEQUENCE [LARGE SCALE GENOMIC DNA]</scope>
    <source>
        <strain evidence="1 2">CBS 393.64</strain>
    </source>
</reference>
<evidence type="ECO:0000313" key="1">
    <source>
        <dbReference type="EMBL" id="KKA21257.1"/>
    </source>
</evidence>
<dbReference type="RefSeq" id="XP_013327869.1">
    <property type="nucleotide sequence ID" value="XM_013472415.1"/>
</dbReference>
<gene>
    <name evidence="1" type="ORF">T310_4698</name>
</gene>